<organism evidence="1 2">
    <name type="scientific">Bacillus seohaeanensis</name>
    <dbReference type="NCBI Taxonomy" id="284580"/>
    <lineage>
        <taxon>Bacteria</taxon>
        <taxon>Bacillati</taxon>
        <taxon>Bacillota</taxon>
        <taxon>Bacilli</taxon>
        <taxon>Bacillales</taxon>
        <taxon>Bacillaceae</taxon>
        <taxon>Bacillus</taxon>
    </lineage>
</organism>
<proteinExistence type="predicted"/>
<dbReference type="EMBL" id="JBHUMF010000012">
    <property type="protein sequence ID" value="MFD2680087.1"/>
    <property type="molecule type" value="Genomic_DNA"/>
</dbReference>
<gene>
    <name evidence="1" type="ORF">ACFSUL_04910</name>
</gene>
<keyword evidence="2" id="KW-1185">Reference proteome</keyword>
<name>A0ABW5RNR7_9BACI</name>
<accession>A0ABW5RNR7</accession>
<evidence type="ECO:0000313" key="1">
    <source>
        <dbReference type="EMBL" id="MFD2680087.1"/>
    </source>
</evidence>
<sequence>MEEQQIEDLFSFYGYSDLYKRFQVPLYVTGLLDNVETEVLEDFLEKFSFDYPVLFDEFRFWFKYFLVSKGSPYNH</sequence>
<dbReference type="Proteomes" id="UP001597506">
    <property type="component" value="Unassembled WGS sequence"/>
</dbReference>
<evidence type="ECO:0000313" key="2">
    <source>
        <dbReference type="Proteomes" id="UP001597506"/>
    </source>
</evidence>
<comment type="caution">
    <text evidence="1">The sequence shown here is derived from an EMBL/GenBank/DDBJ whole genome shotgun (WGS) entry which is preliminary data.</text>
</comment>
<reference evidence="2" key="1">
    <citation type="journal article" date="2019" name="Int. J. Syst. Evol. Microbiol.">
        <title>The Global Catalogue of Microorganisms (GCM) 10K type strain sequencing project: providing services to taxonomists for standard genome sequencing and annotation.</title>
        <authorList>
            <consortium name="The Broad Institute Genomics Platform"/>
            <consortium name="The Broad Institute Genome Sequencing Center for Infectious Disease"/>
            <person name="Wu L."/>
            <person name="Ma J."/>
        </authorList>
    </citation>
    <scope>NUCLEOTIDE SEQUENCE [LARGE SCALE GENOMIC DNA]</scope>
    <source>
        <strain evidence="2">KCTC 3913</strain>
    </source>
</reference>
<dbReference type="RefSeq" id="WP_377933238.1">
    <property type="nucleotide sequence ID" value="NZ_JBHUMF010000012.1"/>
</dbReference>
<protein>
    <submittedName>
        <fullName evidence="1">Uncharacterized protein</fullName>
    </submittedName>
</protein>